<protein>
    <submittedName>
        <fullName evidence="1">Uncharacterized protein</fullName>
    </submittedName>
</protein>
<sequence length="66" mass="7391">MHLCGALKTNERGFKASAAGFTRTHSAIWSDESPIVILVRHLQVGYMQRELEKLLPIVIKTIIMAV</sequence>
<dbReference type="InParanoid" id="A0A061FZE6"/>
<reference evidence="1 2" key="1">
    <citation type="journal article" date="2013" name="Genome Biol.">
        <title>The genome sequence of the most widely cultivated cacao type and its use to identify candidate genes regulating pod color.</title>
        <authorList>
            <person name="Motamayor J.C."/>
            <person name="Mockaitis K."/>
            <person name="Schmutz J."/>
            <person name="Haiminen N."/>
            <person name="Iii D.L."/>
            <person name="Cornejo O."/>
            <person name="Findley S.D."/>
            <person name="Zheng P."/>
            <person name="Utro F."/>
            <person name="Royaert S."/>
            <person name="Saski C."/>
            <person name="Jenkins J."/>
            <person name="Podicheti R."/>
            <person name="Zhao M."/>
            <person name="Scheffler B.E."/>
            <person name="Stack J.C."/>
            <person name="Feltus F.A."/>
            <person name="Mustiga G.M."/>
            <person name="Amores F."/>
            <person name="Phillips W."/>
            <person name="Marelli J.P."/>
            <person name="May G.D."/>
            <person name="Shapiro H."/>
            <person name="Ma J."/>
            <person name="Bustamante C.D."/>
            <person name="Schnell R.J."/>
            <person name="Main D."/>
            <person name="Gilbert D."/>
            <person name="Parida L."/>
            <person name="Kuhn D.N."/>
        </authorList>
    </citation>
    <scope>NUCLEOTIDE SEQUENCE [LARGE SCALE GENOMIC DNA]</scope>
    <source>
        <strain evidence="2">cv. Matina 1-6</strain>
    </source>
</reference>
<gene>
    <name evidence="1" type="ORF">TCM_014947</name>
</gene>
<evidence type="ECO:0000313" key="2">
    <source>
        <dbReference type="Proteomes" id="UP000026915"/>
    </source>
</evidence>
<dbReference type="AlphaFoldDB" id="A0A061FZE6"/>
<dbReference type="EMBL" id="CM001881">
    <property type="protein sequence ID" value="EOY22920.1"/>
    <property type="molecule type" value="Genomic_DNA"/>
</dbReference>
<dbReference type="Proteomes" id="UP000026915">
    <property type="component" value="Chromosome 3"/>
</dbReference>
<keyword evidence="2" id="KW-1185">Reference proteome</keyword>
<dbReference type="HOGENOM" id="CLU_2836376_0_0_1"/>
<proteinExistence type="predicted"/>
<dbReference type="Gramene" id="EOY22920">
    <property type="protein sequence ID" value="EOY22920"/>
    <property type="gene ID" value="TCM_014947"/>
</dbReference>
<evidence type="ECO:0000313" key="1">
    <source>
        <dbReference type="EMBL" id="EOY22920.1"/>
    </source>
</evidence>
<name>A0A061FZE6_THECC</name>
<accession>A0A061FZE6</accession>
<organism evidence="1 2">
    <name type="scientific">Theobroma cacao</name>
    <name type="common">Cacao</name>
    <name type="synonym">Cocoa</name>
    <dbReference type="NCBI Taxonomy" id="3641"/>
    <lineage>
        <taxon>Eukaryota</taxon>
        <taxon>Viridiplantae</taxon>
        <taxon>Streptophyta</taxon>
        <taxon>Embryophyta</taxon>
        <taxon>Tracheophyta</taxon>
        <taxon>Spermatophyta</taxon>
        <taxon>Magnoliopsida</taxon>
        <taxon>eudicotyledons</taxon>
        <taxon>Gunneridae</taxon>
        <taxon>Pentapetalae</taxon>
        <taxon>rosids</taxon>
        <taxon>malvids</taxon>
        <taxon>Malvales</taxon>
        <taxon>Malvaceae</taxon>
        <taxon>Byttnerioideae</taxon>
        <taxon>Theobroma</taxon>
    </lineage>
</organism>